<dbReference type="InterPro" id="IPR011990">
    <property type="entry name" value="TPR-like_helical_dom_sf"/>
</dbReference>
<dbReference type="EMBL" id="JBAWSY010000003">
    <property type="protein sequence ID" value="MEI4769383.1"/>
    <property type="molecule type" value="Genomic_DNA"/>
</dbReference>
<dbReference type="SUPFAM" id="SSF116965">
    <property type="entry name" value="Hypothetical protein MPN330"/>
    <property type="match status" value="1"/>
</dbReference>
<gene>
    <name evidence="1" type="ORF">WAX74_06960</name>
</gene>
<sequence>MKKKHYSLKNNENIIFFPGMIDKLIEDGLAFAEENNYIKATECFDEAKKYVELDDMIISIYILALLETKRQQEAKEICEDLMKKRSPMFEQIVELYLTILLDLKEYGEVDKVLNKLLVDRRFPNDRKQNFLQLKELSGKLAKEQESLLDTDHSSKPDNEKFIMNKFTKLSIEEQEQLLQESFFRDVTDIVPNIRDIAENRNIYPAIRSLALLVLGALGETDEVTIEKYGYKEKVNPVNPPTPNAVDRIESINQHIHEFLEKDPSKFEMTIGLVHSHAYALFPFDWFGYSDQIVAKGYVDFVESLFGDESGQADELNELIKLLEKSTVIVEEE</sequence>
<evidence type="ECO:0000313" key="1">
    <source>
        <dbReference type="EMBL" id="MEI4769383.1"/>
    </source>
</evidence>
<dbReference type="SUPFAM" id="SSF48452">
    <property type="entry name" value="TPR-like"/>
    <property type="match status" value="1"/>
</dbReference>
<comment type="caution">
    <text evidence="1">The sequence shown here is derived from an EMBL/GenBank/DDBJ whole genome shotgun (WGS) entry which is preliminary data.</text>
</comment>
<evidence type="ECO:0000313" key="2">
    <source>
        <dbReference type="Proteomes" id="UP001364890"/>
    </source>
</evidence>
<organism evidence="1 2">
    <name type="scientific">Psychrobacillus mangrovi</name>
    <dbReference type="NCBI Taxonomy" id="3117745"/>
    <lineage>
        <taxon>Bacteria</taxon>
        <taxon>Bacillati</taxon>
        <taxon>Bacillota</taxon>
        <taxon>Bacilli</taxon>
        <taxon>Bacillales</taxon>
        <taxon>Bacillaceae</taxon>
        <taxon>Psychrobacillus</taxon>
    </lineage>
</organism>
<protein>
    <recommendedName>
        <fullName evidence="3">Hydrolase</fullName>
    </recommendedName>
</protein>
<dbReference type="Proteomes" id="UP001364890">
    <property type="component" value="Unassembled WGS sequence"/>
</dbReference>
<reference evidence="1 2" key="1">
    <citation type="submission" date="2024-01" db="EMBL/GenBank/DDBJ databases">
        <title>Seven novel Bacillus-like species.</title>
        <authorList>
            <person name="Liu G."/>
        </authorList>
    </citation>
    <scope>NUCLEOTIDE SEQUENCE [LARGE SCALE GENOMIC DNA]</scope>
    <source>
        <strain evidence="1 2">FJAT-51614</strain>
    </source>
</reference>
<proteinExistence type="predicted"/>
<evidence type="ECO:0008006" key="3">
    <source>
        <dbReference type="Google" id="ProtNLM"/>
    </source>
</evidence>
<name>A0ABU8F318_9BACI</name>
<accession>A0ABU8F318</accession>
<keyword evidence="2" id="KW-1185">Reference proteome</keyword>